<dbReference type="Gene3D" id="1.10.357.10">
    <property type="entry name" value="Tetracycline Repressor, domain 2"/>
    <property type="match status" value="1"/>
</dbReference>
<keyword evidence="1 2" id="KW-0238">DNA-binding</keyword>
<dbReference type="InterPro" id="IPR036271">
    <property type="entry name" value="Tet_transcr_reg_TetR-rel_C_sf"/>
</dbReference>
<dbReference type="PRINTS" id="PR00455">
    <property type="entry name" value="HTHTETR"/>
</dbReference>
<dbReference type="GO" id="GO:0003677">
    <property type="term" value="F:DNA binding"/>
    <property type="evidence" value="ECO:0007669"/>
    <property type="project" value="UniProtKB-UniRule"/>
</dbReference>
<dbReference type="PANTHER" id="PTHR43479:SF11">
    <property type="entry name" value="ACREF_ENVCD OPERON REPRESSOR-RELATED"/>
    <property type="match status" value="1"/>
</dbReference>
<dbReference type="OrthoDB" id="9179041at2"/>
<evidence type="ECO:0000313" key="4">
    <source>
        <dbReference type="EMBL" id="MVX55765.1"/>
    </source>
</evidence>
<dbReference type="InterPro" id="IPR001647">
    <property type="entry name" value="HTH_TetR"/>
</dbReference>
<feature type="DNA-binding region" description="H-T-H motif" evidence="2">
    <location>
        <begin position="35"/>
        <end position="54"/>
    </location>
</feature>
<dbReference type="Pfam" id="PF00440">
    <property type="entry name" value="TetR_N"/>
    <property type="match status" value="1"/>
</dbReference>
<evidence type="ECO:0000259" key="3">
    <source>
        <dbReference type="PROSITE" id="PS50977"/>
    </source>
</evidence>
<name>A0A6L6YDM5_9BURK</name>
<feature type="domain" description="HTH tetR-type" evidence="3">
    <location>
        <begin position="12"/>
        <end position="72"/>
    </location>
</feature>
<comment type="caution">
    <text evidence="4">The sequence shown here is derived from an EMBL/GenBank/DDBJ whole genome shotgun (WGS) entry which is preliminary data.</text>
</comment>
<dbReference type="Pfam" id="PF22276">
    <property type="entry name" value="SlmA-like_C"/>
    <property type="match status" value="1"/>
</dbReference>
<evidence type="ECO:0000256" key="2">
    <source>
        <dbReference type="PROSITE-ProRule" id="PRU00335"/>
    </source>
</evidence>
<protein>
    <submittedName>
        <fullName evidence="4">Nucleoid occlusion factor SlmA</fullName>
    </submittedName>
</protein>
<dbReference type="PANTHER" id="PTHR43479">
    <property type="entry name" value="ACREF/ENVCD OPERON REPRESSOR-RELATED"/>
    <property type="match status" value="1"/>
</dbReference>
<dbReference type="RefSeq" id="WP_160334200.1">
    <property type="nucleotide sequence ID" value="NZ_CALPCV010000001.1"/>
</dbReference>
<dbReference type="InterPro" id="IPR050624">
    <property type="entry name" value="HTH-type_Tx_Regulator"/>
</dbReference>
<gene>
    <name evidence="4" type="primary">slmA</name>
    <name evidence="4" type="ORF">E5987_00905</name>
</gene>
<proteinExistence type="predicted"/>
<dbReference type="InterPro" id="IPR009057">
    <property type="entry name" value="Homeodomain-like_sf"/>
</dbReference>
<keyword evidence="5" id="KW-1185">Reference proteome</keyword>
<dbReference type="InterPro" id="IPR054580">
    <property type="entry name" value="SlmA-like_C"/>
</dbReference>
<evidence type="ECO:0000313" key="5">
    <source>
        <dbReference type="Proteomes" id="UP000472580"/>
    </source>
</evidence>
<dbReference type="AlphaFoldDB" id="A0A6L6YDM5"/>
<dbReference type="Proteomes" id="UP000472580">
    <property type="component" value="Unassembled WGS sequence"/>
</dbReference>
<evidence type="ECO:0000256" key="1">
    <source>
        <dbReference type="ARBA" id="ARBA00023125"/>
    </source>
</evidence>
<reference evidence="4 5" key="1">
    <citation type="submission" date="2019-12" db="EMBL/GenBank/DDBJ databases">
        <title>Microbes associate with the intestines of laboratory mice.</title>
        <authorList>
            <person name="Navarre W."/>
            <person name="Wong E."/>
        </authorList>
    </citation>
    <scope>NUCLEOTIDE SEQUENCE [LARGE SCALE GENOMIC DNA]</scope>
    <source>
        <strain evidence="4 5">NM82_D38</strain>
    </source>
</reference>
<dbReference type="PROSITE" id="PS50977">
    <property type="entry name" value="HTH_TETR_2"/>
    <property type="match status" value="1"/>
</dbReference>
<organism evidence="4 5">
    <name type="scientific">Parasutterella muris</name>
    <dbReference type="NCBI Taxonomy" id="2565572"/>
    <lineage>
        <taxon>Bacteria</taxon>
        <taxon>Pseudomonadati</taxon>
        <taxon>Pseudomonadota</taxon>
        <taxon>Betaproteobacteria</taxon>
        <taxon>Burkholderiales</taxon>
        <taxon>Sutterellaceae</taxon>
        <taxon>Parasutterella</taxon>
    </lineage>
</organism>
<dbReference type="NCBIfam" id="NF007015">
    <property type="entry name" value="PRK09480.1"/>
    <property type="match status" value="1"/>
</dbReference>
<accession>A0A6L6YDM5</accession>
<sequence length="197" mass="21883">MEEKKSKRKTGAERKLEILRALVSLISESESKHITTKTLAHRLGISEAALYRHFPGKAEMYREVIKYAENFIVSWINKIVSENASGSDQVKTLYKLLLSLRSAEPGLISLLCGEALALEDKSLQQNINKIYGYIQIAFKQSLKLAAAQGEISASADAAERASFLLSLLLGHWLRFIKQDPSEKDAYTDSELALVLAG</sequence>
<dbReference type="EMBL" id="WSRP01000002">
    <property type="protein sequence ID" value="MVX55765.1"/>
    <property type="molecule type" value="Genomic_DNA"/>
</dbReference>
<dbReference type="SUPFAM" id="SSF48498">
    <property type="entry name" value="Tetracyclin repressor-like, C-terminal domain"/>
    <property type="match status" value="1"/>
</dbReference>
<dbReference type="SUPFAM" id="SSF46689">
    <property type="entry name" value="Homeodomain-like"/>
    <property type="match status" value="1"/>
</dbReference>